<evidence type="ECO:0000313" key="2">
    <source>
        <dbReference type="EMBL" id="GLX84567.1"/>
    </source>
</evidence>
<dbReference type="EMBL" id="BSSV01000001">
    <property type="protein sequence ID" value="GLX84567.1"/>
    <property type="molecule type" value="Genomic_DNA"/>
</dbReference>
<keyword evidence="1" id="KW-1133">Transmembrane helix</keyword>
<feature type="transmembrane region" description="Helical" evidence="1">
    <location>
        <begin position="7"/>
        <end position="32"/>
    </location>
</feature>
<evidence type="ECO:0000313" key="3">
    <source>
        <dbReference type="Proteomes" id="UP001157134"/>
    </source>
</evidence>
<proteinExistence type="predicted"/>
<keyword evidence="1" id="KW-0472">Membrane</keyword>
<organism evidence="2 3">
    <name type="scientific">Thalassotalea loyana</name>
    <dbReference type="NCBI Taxonomy" id="280483"/>
    <lineage>
        <taxon>Bacteria</taxon>
        <taxon>Pseudomonadati</taxon>
        <taxon>Pseudomonadota</taxon>
        <taxon>Gammaproteobacteria</taxon>
        <taxon>Alteromonadales</taxon>
        <taxon>Colwelliaceae</taxon>
        <taxon>Thalassotalea</taxon>
    </lineage>
</organism>
<dbReference type="Proteomes" id="UP001157134">
    <property type="component" value="Unassembled WGS sequence"/>
</dbReference>
<keyword evidence="1" id="KW-0812">Transmembrane</keyword>
<keyword evidence="3" id="KW-1185">Reference proteome</keyword>
<feature type="transmembrane region" description="Helical" evidence="1">
    <location>
        <begin position="44"/>
        <end position="65"/>
    </location>
</feature>
<accession>A0ABQ6H8W5</accession>
<reference evidence="2 3" key="1">
    <citation type="submission" date="2023-03" db="EMBL/GenBank/DDBJ databases">
        <title>Thalassotalea loyana LMG 22536T draft genome sequence.</title>
        <authorList>
            <person name="Sawabe T."/>
        </authorList>
    </citation>
    <scope>NUCLEOTIDE SEQUENCE [LARGE SCALE GENOMIC DNA]</scope>
    <source>
        <strain evidence="2 3">LMG 22536</strain>
    </source>
</reference>
<name>A0ABQ6H8W5_9GAMM</name>
<sequence>MKLYEVMIVAIPVKIFNLIISVIPAYFLWNWIVPDVFSLPEIGVIQMTGLIILIQCITSNGFISLNTEGF</sequence>
<gene>
    <name evidence="2" type="ORF">tloyanaT_08190</name>
</gene>
<dbReference type="RefSeq" id="WP_284296158.1">
    <property type="nucleotide sequence ID" value="NZ_BSSV01000001.1"/>
</dbReference>
<protein>
    <submittedName>
        <fullName evidence="2">Uncharacterized protein</fullName>
    </submittedName>
</protein>
<evidence type="ECO:0000256" key="1">
    <source>
        <dbReference type="SAM" id="Phobius"/>
    </source>
</evidence>
<comment type="caution">
    <text evidence="2">The sequence shown here is derived from an EMBL/GenBank/DDBJ whole genome shotgun (WGS) entry which is preliminary data.</text>
</comment>